<dbReference type="InterPro" id="IPR013120">
    <property type="entry name" value="FAR_NAD-bd"/>
</dbReference>
<dbReference type="InterPro" id="IPR049900">
    <property type="entry name" value="PKS_mFAS_DH"/>
</dbReference>
<dbReference type="GO" id="GO:0008168">
    <property type="term" value="F:methyltransferase activity"/>
    <property type="evidence" value="ECO:0007669"/>
    <property type="project" value="UniProtKB-KW"/>
</dbReference>
<feature type="domain" description="Carrier" evidence="11">
    <location>
        <begin position="2238"/>
        <end position="2312"/>
    </location>
</feature>
<dbReference type="SUPFAM" id="SSF53901">
    <property type="entry name" value="Thiolase-like"/>
    <property type="match status" value="1"/>
</dbReference>
<feature type="region of interest" description="N-terminal hotdog fold" evidence="9">
    <location>
        <begin position="954"/>
        <end position="1099"/>
    </location>
</feature>
<evidence type="ECO:0000256" key="4">
    <source>
        <dbReference type="ARBA" id="ARBA00022603"/>
    </source>
</evidence>
<dbReference type="SUPFAM" id="SSF52151">
    <property type="entry name" value="FabD/lysophospholipase-like"/>
    <property type="match status" value="1"/>
</dbReference>
<dbReference type="SMART" id="SM00822">
    <property type="entry name" value="PKS_KR"/>
    <property type="match status" value="1"/>
</dbReference>
<dbReference type="PANTHER" id="PTHR43775">
    <property type="entry name" value="FATTY ACID SYNTHASE"/>
    <property type="match status" value="1"/>
</dbReference>
<dbReference type="InterPro" id="IPR020807">
    <property type="entry name" value="PKS_DH"/>
</dbReference>
<dbReference type="GO" id="GO:0004312">
    <property type="term" value="F:fatty acid synthase activity"/>
    <property type="evidence" value="ECO:0007669"/>
    <property type="project" value="TreeGrafter"/>
</dbReference>
<keyword evidence="5" id="KW-0808">Transferase</keyword>
<dbReference type="Pfam" id="PF21089">
    <property type="entry name" value="PKS_DH_N"/>
    <property type="match status" value="1"/>
</dbReference>
<dbReference type="Gene3D" id="3.40.366.10">
    <property type="entry name" value="Malonyl-Coenzyme A Acyl Carrier Protein, domain 2"/>
    <property type="match status" value="1"/>
</dbReference>
<feature type="compositionally biased region" description="Low complexity" evidence="10">
    <location>
        <begin position="2328"/>
        <end position="2344"/>
    </location>
</feature>
<keyword evidence="1" id="KW-0596">Phosphopantetheine</keyword>
<dbReference type="InterPro" id="IPR001227">
    <property type="entry name" value="Ac_transferase_dom_sf"/>
</dbReference>
<dbReference type="Gene3D" id="3.30.559.30">
    <property type="entry name" value="Nonribosomal peptide synthetase, condensation domain"/>
    <property type="match status" value="1"/>
</dbReference>
<evidence type="ECO:0000256" key="5">
    <source>
        <dbReference type="ARBA" id="ARBA00022679"/>
    </source>
</evidence>
<dbReference type="Pfam" id="PF00109">
    <property type="entry name" value="ketoacyl-synt"/>
    <property type="match status" value="1"/>
</dbReference>
<dbReference type="InterPro" id="IPR013968">
    <property type="entry name" value="PKS_KR"/>
</dbReference>
<dbReference type="EMBL" id="JAULSU010000005">
    <property type="protein sequence ID" value="KAK0616902.1"/>
    <property type="molecule type" value="Genomic_DNA"/>
</dbReference>
<dbReference type="Pfam" id="PF00550">
    <property type="entry name" value="PP-binding"/>
    <property type="match status" value="2"/>
</dbReference>
<keyword evidence="4" id="KW-0489">Methyltransferase</keyword>
<dbReference type="Pfam" id="PF00668">
    <property type="entry name" value="Condensation"/>
    <property type="match status" value="1"/>
</dbReference>
<feature type="compositionally biased region" description="Polar residues" evidence="10">
    <location>
        <begin position="2318"/>
        <end position="2327"/>
    </location>
</feature>
<name>A0AA39WK81_9PEZI</name>
<keyword evidence="2" id="KW-0597">Phosphoprotein</keyword>
<keyword evidence="3" id="KW-0436">Ligase</keyword>
<keyword evidence="8" id="KW-0511">Multifunctional enzyme</keyword>
<dbReference type="GO" id="GO:0006633">
    <property type="term" value="P:fatty acid biosynthetic process"/>
    <property type="evidence" value="ECO:0007669"/>
    <property type="project" value="InterPro"/>
</dbReference>
<evidence type="ECO:0000313" key="15">
    <source>
        <dbReference type="Proteomes" id="UP001175000"/>
    </source>
</evidence>
<dbReference type="CDD" id="cd00833">
    <property type="entry name" value="PKS"/>
    <property type="match status" value="1"/>
</dbReference>
<evidence type="ECO:0000256" key="1">
    <source>
        <dbReference type="ARBA" id="ARBA00022450"/>
    </source>
</evidence>
<evidence type="ECO:0000313" key="14">
    <source>
        <dbReference type="EMBL" id="KAK0616902.1"/>
    </source>
</evidence>
<dbReference type="SUPFAM" id="SSF53335">
    <property type="entry name" value="S-adenosyl-L-methionine-dependent methyltransferases"/>
    <property type="match status" value="1"/>
</dbReference>
<dbReference type="Proteomes" id="UP001175000">
    <property type="component" value="Unassembled WGS sequence"/>
</dbReference>
<evidence type="ECO:0000256" key="2">
    <source>
        <dbReference type="ARBA" id="ARBA00022553"/>
    </source>
</evidence>
<dbReference type="InterPro" id="IPR013217">
    <property type="entry name" value="Methyltransf_12"/>
</dbReference>
<dbReference type="InterPro" id="IPR016036">
    <property type="entry name" value="Malonyl_transacylase_ACP-bd"/>
</dbReference>
<dbReference type="GO" id="GO:0016491">
    <property type="term" value="F:oxidoreductase activity"/>
    <property type="evidence" value="ECO:0007669"/>
    <property type="project" value="UniProtKB-KW"/>
</dbReference>
<sequence>MESAPEPIAIVGSSCRFPGGVNSPSKLWELLKEPRDLLSEIPSSRFDPNGFYHENGEHHGSSNVRHAYLLGEDPALFDHQFFGAHPKEAESMDPQHRILLETVYEGMEAAGYTLERLRGSQTCVFVGQMGADYYDALLRDMATIPQYLATGTARNITSNRISYTFDLRGPSVTVDTACSSSLVAVHHAVQELRHGDSTMAIAAGCNLILSPDPFIIESKLHMLSPTGRSRMWDADADGYARGEGFAAVILKTLKRALADGDHIECLIRETGVNQDGRTAGIAMPNPLAQVDLIRRTYARCGLDCRRPEDRCQFFEAHGTGTLAGDPVEAEAIRDAFFPGDEISDRLGEGGGNSAKLLVGSIKTVVGHLEGTAGLAGLLKASLAIQNATIPPNLLFERLNPAISPFYANLEVPREIAQPWPILANGVPRRASVNSFGFGGTNSHAILESWEPNSETIPVAAGRVRDERLPFLGPLVLSAASEHSLTSSIASISAVLSSRSSVNADGIFRTLQLHRTEFRSKVSFAASTVGQLIEKLEKSDQSQNINKATEVTKRFPLRILGIFTGQGAQWASMGTSLFAESAVFRDSILEMESVLASLSDDPSSWTLSVELLASKEQSRVHEAAIAQPLTTALQIALVDLLRSFGLQLSAVVGHSSGEIGAAYAAGFLSKQDAIKVSYYRGLSVSTAASTGTPGKMMAVGMSFEEATALCHEPRFAGRIALAASNSPSSMTLSGDSAAIDEAKAALDERQAFARVLKVDTAYHSHHLDSCTAQYLTALQRCGIQVRETRLSSSHPRWFSSVYGPNGRRTEDLEALKDQYWVDNMRKPVLFSQALARAVTEFEYCYDLVLEIGPHPALKSPAAETLRTLTGKDIPYCGLLQRGADDIVSFSEALGFIWEHFTSSHEPVVNFRALTVSESLPPTKDVLPPYRWDHRSRHWKESRMSRTYRMQSRPPHPLLGVLSATHGHVKDKEGSREMRWRNVFKLSEMPWVRGHQFQGEVLFPAAGYVAMAYEAAMQLVGGGCQVRLVELTDMHIYRAITLDEQSVGTDVVFTVRTTGVTRDCIEAGFSCYGADVDAVLEDEVAGRHNFQGRLIVTLGEPSTGVLPRRTKPDLPLTQVDLSRFYTDLERVGLKYSGGFRATSVHRRLDMSTITADRVFEPELRLHPASLDALFHGLFSAFSDPGDEQMWTYYLPTAIERVRISMECPERSEHIEGGLVGDCRLGLGSSRVISGDISVFCAGKGCGHAEVQVQGLTCSSFALPTAADDRQLYAQDELVRDVFCSPSFPSRNHLLRPGEVELARMCERAAHFYFRRLSQEIGPDEVLELPAKSLMNWINNHLLPEIDAGRHPHIDPADTETLEMLEVWQKANPSNVDVELIIALGESFPSIIRGEIPILQLLMENNRLTRLYETGLGFRVASIQLGQLVGQLSHRYPQMDVLEIGGGTGGATKQVLANLSGFRSYAFTDISSGFFEAAKGKFEAFSDRMDYRVLNIENDIGDGDRHRFDLIIASCVLHATHSLETTLQHCRSLLRPGGYLLLLEITNTALLRPGFVVGALAGWWLGRDDGRTLHPTVSEVQWNRLLLRTGFSGVDSTVRDIDGPLFMTSVMVTQAVDDRVQFLREPLDFSNNRAVDIPQLDELLIVGGSRSLELAKLGHNISIMLGRFCASGTVIERLEDVAVDWKPRSLPSATAIICLELRVLFSSASPLTLADGTKAYLCVGRCPVGGLAMAPSPANASRVWVPASKLSQLGNLVHCTPSWLSALLAAVEAEAFIAKVYDAVKNDGILWIHGSGLLAESIAKAGRNHGVNVFSSHSDHSIGIGRFLHLLSTTQDVEGLVPTRPAVFADLQYPENDALRQQIHRALPPDCTTFTVKDVAALQVNYEQLRRTIVRMAVETLNTTETSEPGFRGGVVPLERLASGMAELPRPLDPTVVVDWDVKEKRLELDLAPHGTSNLFSQDSTYLLVGLAGDVGLSLLFFMQSSGARQVAVASRRPTVDAAVLRHLKRKGLNVSVFSLDISDKDALQKVHQQILDTMPPIKGVVNAAMVLRDASFSSMSFSDFSAVLRPKVQGTVNLDELFYSEPLEFFITFSSISSVVGLAGQANYGAANMFTASLTRRRKARGLAASCIDIAKLRSVGYVARSDGQFEALFEKNRFANISEPEFHRVFATAIEIGQDLQAEAEIITGLCESHDAPWVSNPRFAHFISHAGERDEGRQRSDVAITQSASFQVSGASLDAMEAFFKARLALILQTQPDELDTKVSLMQLGIDSLIAVEIRSWFLKAVGVDMPVLRIIGGSSITDICKDAIARLPQLIQQQSTETGPVDSTSSGSSGSGTESPATSLASTPLRKDAIGGDASTTAELDIERTGLMSYAQRRLYFLHEYLADKSTYNTTFIGIVKGPLSIQKLKSAVCAVVRKHESLRSAFLVSQDGQAIQAVHGDVESAVAVEHKAAASEDGVADEIRSLSAFEYPLHLGQGMKLVIVSCQGVNHVLVGYHHLVLDGVSHLSFLRDLDLAYAGRRLGHVQQAIDMAAKKLRDLTPEKLKPELRFWKETYENAPDTLPLFPFSKVKSRRMLTAYDTEEHAFQVNADLARRVKKQASALGITAFHFYLAALAALIGRTLEVDDFSLGMMDANRQDAEDYDTIGFFLNPLPLRFSLGKPEKTSFSDLARQTRDNVLGVLANSRVPFDTILDHLGVSRSGNQNPLFQIAVNWRNGFAVESKLGGCSIHWTSAVSARNPYDLIVDFTDMPEYMHISLTTQKYLYHGEDNKRLAQWYLAALECFSSDAALAISDCPVASPQEKGQAIALGQGPAFEVQSDWPATIVHRIDAIAALYPESVAIRSSQAQLTFAQMMNRVHLIAAALQETGTAERGSFVGLLLPPSVDFACSLLAVLRLGLVYVPLDLRNPEARLTSIVTDCQPAVIISNPETLTTAESLVEACPSAAIINVADVYEGGGVSGGFVDNVAAPDALGFAVYTSGSTGKPKGVLLRHSSMLAQIRGICTRYGLGRETILQQSAYSFDLSLEQLLTPLAIGGVLVIALASSRGDPVELAKLILRERVTYTEMTPSEYISLLKYGGATLERCDAWRFAFAGGEKITASLRAAFRKLKLPGLELVNVYGPAEACLSCTRGIVPYREEQQDDGEDSLAGLAMPGYSIFITDRLLRPLPAGYPGEICIGGIGTAIGYLKKPEETRDKFVELAVPDGNFVKKHRVYKSGDRGRIRADGSLQFMGRIDGNSQVKIRGIRVELDEISEAMIQTFPPILDAAVTLRSGDLLGAFVVLDETQLQPEEDQKAFLDRAKWAIPLPVYMIPSFIVSIDQIPRNPNGKRDQAAIDRLPVLGHEERAGNSAMQNGQANLSVVEARLLEIWLEVLGEKNPTAATDVDSDFFHVGGNSLLLIALRTRIRAEGWPHLSLPELFQASTLRSMAARIQHRLDTGPDAGLLGAPVDWDEEIPSILQSLPSVEGQQKEPRKKQDGLSVVLTGATGFLGRHLLDALVASPRVVKIHCVAIRADSNNNPRHVHIHSGKIVEYPGDLSARHLGLSQSDRQTLSQEADVIIHNGAVVSFLKPYSALRNANVLSVRSLVELALPRSIPFHFVSTAGVALLVPSLNETKIEALAEETISHHHPSASAADDSLDGYTISKWAAERLLEGAASERGIPVWIHRPTTIIGEGTPENDILASLLRVSRKMQAVPALGDGSGVTIKGAFDFVAVEEVAAGIVTSAVEGEGEGVKFAHHCSEEKVHPSQLGEYLESAYGVECRQVAMQEWMDQARETGLSESVYGYLKLALEGGKAVLLPSVRKGKS</sequence>
<dbReference type="GO" id="GO:0004315">
    <property type="term" value="F:3-oxoacyl-[acyl-carrier-protein] synthase activity"/>
    <property type="evidence" value="ECO:0007669"/>
    <property type="project" value="InterPro"/>
</dbReference>
<dbReference type="GO" id="GO:0009403">
    <property type="term" value="P:toxin biosynthetic process"/>
    <property type="evidence" value="ECO:0007669"/>
    <property type="project" value="UniProtKB-ARBA"/>
</dbReference>
<dbReference type="Pfam" id="PF08659">
    <property type="entry name" value="KR"/>
    <property type="match status" value="1"/>
</dbReference>
<dbReference type="Pfam" id="PF00698">
    <property type="entry name" value="Acyl_transf_1"/>
    <property type="match status" value="1"/>
</dbReference>
<dbReference type="PROSITE" id="PS52019">
    <property type="entry name" value="PKS_MFAS_DH"/>
    <property type="match status" value="1"/>
</dbReference>
<dbReference type="InterPro" id="IPR016035">
    <property type="entry name" value="Acyl_Trfase/lysoPLipase"/>
</dbReference>
<feature type="domain" description="Carrier" evidence="11">
    <location>
        <begin position="3360"/>
        <end position="3439"/>
    </location>
</feature>
<dbReference type="Gene3D" id="1.10.1200.10">
    <property type="entry name" value="ACP-like"/>
    <property type="match status" value="2"/>
</dbReference>
<dbReference type="Pfam" id="PF02801">
    <property type="entry name" value="Ketoacyl-synt_C"/>
    <property type="match status" value="1"/>
</dbReference>
<dbReference type="CDD" id="cd05930">
    <property type="entry name" value="A_NRPS"/>
    <property type="match status" value="1"/>
</dbReference>
<dbReference type="Pfam" id="PF14765">
    <property type="entry name" value="PS-DH"/>
    <property type="match status" value="1"/>
</dbReference>
<feature type="region of interest" description="C-terminal hotdog fold" evidence="9">
    <location>
        <begin position="1114"/>
        <end position="1264"/>
    </location>
</feature>
<dbReference type="Gene3D" id="3.40.50.12780">
    <property type="entry name" value="N-terminal domain of ligase-like"/>
    <property type="match status" value="1"/>
</dbReference>
<dbReference type="InterPro" id="IPR057326">
    <property type="entry name" value="KR_dom"/>
</dbReference>
<evidence type="ECO:0000256" key="7">
    <source>
        <dbReference type="ARBA" id="ARBA00023002"/>
    </source>
</evidence>
<dbReference type="PROSITE" id="PS50075">
    <property type="entry name" value="CARRIER"/>
    <property type="match status" value="2"/>
</dbReference>
<dbReference type="InterPro" id="IPR014043">
    <property type="entry name" value="Acyl_transferase_dom"/>
</dbReference>
<keyword evidence="15" id="KW-1185">Reference proteome</keyword>
<dbReference type="SUPFAM" id="SSF56801">
    <property type="entry name" value="Acetyl-CoA synthetase-like"/>
    <property type="match status" value="1"/>
</dbReference>
<proteinExistence type="predicted"/>
<dbReference type="SMART" id="SM00823">
    <property type="entry name" value="PKS_PP"/>
    <property type="match status" value="2"/>
</dbReference>
<dbReference type="SUPFAM" id="SSF55048">
    <property type="entry name" value="Probable ACP-binding domain of malonyl-CoA ACP transacylase"/>
    <property type="match status" value="1"/>
</dbReference>
<dbReference type="PANTHER" id="PTHR43775:SF20">
    <property type="entry name" value="HYBRID PKS-NRPS SYNTHETASE APDA"/>
    <property type="match status" value="1"/>
</dbReference>
<dbReference type="InterPro" id="IPR049551">
    <property type="entry name" value="PKS_DH_C"/>
</dbReference>
<dbReference type="InterPro" id="IPR045851">
    <property type="entry name" value="AMP-bd_C_sf"/>
</dbReference>
<dbReference type="PROSITE" id="PS00606">
    <property type="entry name" value="KS3_1"/>
    <property type="match status" value="1"/>
</dbReference>
<dbReference type="Gene3D" id="3.40.50.150">
    <property type="entry name" value="Vaccinia Virus protein VP39"/>
    <property type="match status" value="1"/>
</dbReference>
<dbReference type="PROSITE" id="PS00012">
    <property type="entry name" value="PHOSPHOPANTETHEINE"/>
    <property type="match status" value="2"/>
</dbReference>
<evidence type="ECO:0000256" key="8">
    <source>
        <dbReference type="ARBA" id="ARBA00023268"/>
    </source>
</evidence>
<dbReference type="InterPro" id="IPR049552">
    <property type="entry name" value="PKS_DH_N"/>
</dbReference>
<feature type="domain" description="PKS/mFAS DH" evidence="13">
    <location>
        <begin position="954"/>
        <end position="1264"/>
    </location>
</feature>
<dbReference type="InterPro" id="IPR036736">
    <property type="entry name" value="ACP-like_sf"/>
</dbReference>
<dbReference type="GO" id="GO:0031177">
    <property type="term" value="F:phosphopantetheine binding"/>
    <property type="evidence" value="ECO:0007669"/>
    <property type="project" value="InterPro"/>
</dbReference>
<dbReference type="Pfam" id="PF08242">
    <property type="entry name" value="Methyltransf_12"/>
    <property type="match status" value="1"/>
</dbReference>
<evidence type="ECO:0000259" key="11">
    <source>
        <dbReference type="PROSITE" id="PS50075"/>
    </source>
</evidence>
<dbReference type="SMART" id="SM00827">
    <property type="entry name" value="PKS_AT"/>
    <property type="match status" value="1"/>
</dbReference>
<dbReference type="Pfam" id="PF07993">
    <property type="entry name" value="NAD_binding_4"/>
    <property type="match status" value="1"/>
</dbReference>
<dbReference type="GO" id="GO:0016874">
    <property type="term" value="F:ligase activity"/>
    <property type="evidence" value="ECO:0007669"/>
    <property type="project" value="UniProtKB-KW"/>
</dbReference>
<dbReference type="CDD" id="cd02440">
    <property type="entry name" value="AdoMet_MTases"/>
    <property type="match status" value="1"/>
</dbReference>
<dbReference type="InterPro" id="IPR032821">
    <property type="entry name" value="PKS_assoc"/>
</dbReference>
<dbReference type="Gene3D" id="3.40.50.720">
    <property type="entry name" value="NAD(P)-binding Rossmann-like Domain"/>
    <property type="match status" value="2"/>
</dbReference>
<dbReference type="InterPro" id="IPR042099">
    <property type="entry name" value="ANL_N_sf"/>
</dbReference>
<evidence type="ECO:0008006" key="16">
    <source>
        <dbReference type="Google" id="ProtNLM"/>
    </source>
</evidence>
<evidence type="ECO:0000256" key="9">
    <source>
        <dbReference type="PROSITE-ProRule" id="PRU01363"/>
    </source>
</evidence>
<dbReference type="InterPro" id="IPR029063">
    <property type="entry name" value="SAM-dependent_MTases_sf"/>
</dbReference>
<comment type="caution">
    <text evidence="14">The sequence shown here is derived from an EMBL/GenBank/DDBJ whole genome shotgun (WGS) entry which is preliminary data.</text>
</comment>
<dbReference type="InterPro" id="IPR016039">
    <property type="entry name" value="Thiolase-like"/>
</dbReference>
<dbReference type="InterPro" id="IPR018201">
    <property type="entry name" value="Ketoacyl_synth_AS"/>
</dbReference>
<dbReference type="InterPro" id="IPR023213">
    <property type="entry name" value="CAT-like_dom_sf"/>
</dbReference>
<keyword evidence="7" id="KW-0560">Oxidoreductase</keyword>
<accession>A0AA39WK81</accession>
<dbReference type="PROSITE" id="PS52004">
    <property type="entry name" value="KS3_2"/>
    <property type="match status" value="1"/>
</dbReference>
<dbReference type="InterPro" id="IPR000873">
    <property type="entry name" value="AMP-dep_synth/lig_dom"/>
</dbReference>
<evidence type="ECO:0000256" key="6">
    <source>
        <dbReference type="ARBA" id="ARBA00022737"/>
    </source>
</evidence>
<feature type="active site" description="Proton acceptor; for dehydratase activity" evidence="9">
    <location>
        <position position="993"/>
    </location>
</feature>
<dbReference type="InterPro" id="IPR020841">
    <property type="entry name" value="PKS_Beta-ketoAc_synthase_dom"/>
</dbReference>
<dbReference type="Gene3D" id="3.30.559.10">
    <property type="entry name" value="Chloramphenicol acetyltransferase-like domain"/>
    <property type="match status" value="1"/>
</dbReference>
<dbReference type="InterPro" id="IPR014031">
    <property type="entry name" value="Ketoacyl_synth_C"/>
</dbReference>
<evidence type="ECO:0000256" key="10">
    <source>
        <dbReference type="SAM" id="MobiDB-lite"/>
    </source>
</evidence>
<evidence type="ECO:0000256" key="3">
    <source>
        <dbReference type="ARBA" id="ARBA00022598"/>
    </source>
</evidence>
<dbReference type="SUPFAM" id="SSF47336">
    <property type="entry name" value="ACP-like"/>
    <property type="match status" value="2"/>
</dbReference>
<dbReference type="InterPro" id="IPR014030">
    <property type="entry name" value="Ketoacyl_synth_N"/>
</dbReference>
<dbReference type="Pfam" id="PF16197">
    <property type="entry name" value="KAsynt_C_assoc"/>
    <property type="match status" value="1"/>
</dbReference>
<dbReference type="SUPFAM" id="SSF51735">
    <property type="entry name" value="NAD(P)-binding Rossmann-fold domains"/>
    <property type="match status" value="2"/>
</dbReference>
<dbReference type="CDD" id="cd19532">
    <property type="entry name" value="C_PKS-NRPS"/>
    <property type="match status" value="1"/>
</dbReference>
<dbReference type="InterPro" id="IPR036291">
    <property type="entry name" value="NAD(P)-bd_dom_sf"/>
</dbReference>
<feature type="region of interest" description="Disordered" evidence="10">
    <location>
        <begin position="2318"/>
        <end position="2355"/>
    </location>
</feature>
<dbReference type="InterPro" id="IPR042104">
    <property type="entry name" value="PKS_dehydratase_sf"/>
</dbReference>
<dbReference type="SUPFAM" id="SSF52777">
    <property type="entry name" value="CoA-dependent acyltransferases"/>
    <property type="match status" value="2"/>
</dbReference>
<dbReference type="SMART" id="SM00825">
    <property type="entry name" value="PKS_KS"/>
    <property type="match status" value="1"/>
</dbReference>
<dbReference type="InterPro" id="IPR020806">
    <property type="entry name" value="PKS_PP-bd"/>
</dbReference>
<dbReference type="InterPro" id="IPR009081">
    <property type="entry name" value="PP-bd_ACP"/>
</dbReference>
<feature type="active site" description="Proton donor; for dehydratase activity" evidence="9">
    <location>
        <position position="1169"/>
    </location>
</feature>
<organism evidence="14 15">
    <name type="scientific">Immersiella caudata</name>
    <dbReference type="NCBI Taxonomy" id="314043"/>
    <lineage>
        <taxon>Eukaryota</taxon>
        <taxon>Fungi</taxon>
        <taxon>Dikarya</taxon>
        <taxon>Ascomycota</taxon>
        <taxon>Pezizomycotina</taxon>
        <taxon>Sordariomycetes</taxon>
        <taxon>Sordariomycetidae</taxon>
        <taxon>Sordariales</taxon>
        <taxon>Lasiosphaeriaceae</taxon>
        <taxon>Immersiella</taxon>
    </lineage>
</organism>
<gene>
    <name evidence="14" type="ORF">B0T14DRAFT_435063</name>
</gene>
<evidence type="ECO:0000259" key="12">
    <source>
        <dbReference type="PROSITE" id="PS52004"/>
    </source>
</evidence>
<dbReference type="InterPro" id="IPR001242">
    <property type="entry name" value="Condensation_dom"/>
</dbReference>
<dbReference type="Gene3D" id="3.40.47.10">
    <property type="match status" value="1"/>
</dbReference>
<dbReference type="Gene3D" id="3.30.300.30">
    <property type="match status" value="1"/>
</dbReference>
<keyword evidence="6" id="KW-0677">Repeat</keyword>
<dbReference type="Pfam" id="PF00501">
    <property type="entry name" value="AMP-binding"/>
    <property type="match status" value="1"/>
</dbReference>
<feature type="domain" description="Ketosynthase family 3 (KS3)" evidence="12">
    <location>
        <begin position="5"/>
        <end position="448"/>
    </location>
</feature>
<dbReference type="SMART" id="SM00826">
    <property type="entry name" value="PKS_DH"/>
    <property type="match status" value="1"/>
</dbReference>
<dbReference type="GO" id="GO:0032259">
    <property type="term" value="P:methylation"/>
    <property type="evidence" value="ECO:0007669"/>
    <property type="project" value="UniProtKB-KW"/>
</dbReference>
<dbReference type="InterPro" id="IPR006162">
    <property type="entry name" value="Ppantetheine_attach_site"/>
</dbReference>
<protein>
    <recommendedName>
        <fullName evidence="16">Polyketide synthase</fullName>
    </recommendedName>
</protein>
<reference evidence="14" key="1">
    <citation type="submission" date="2023-06" db="EMBL/GenBank/DDBJ databases">
        <title>Genome-scale phylogeny and comparative genomics of the fungal order Sordariales.</title>
        <authorList>
            <consortium name="Lawrence Berkeley National Laboratory"/>
            <person name="Hensen N."/>
            <person name="Bonometti L."/>
            <person name="Westerberg I."/>
            <person name="Brannstrom I.O."/>
            <person name="Guillou S."/>
            <person name="Cros-Aarteil S."/>
            <person name="Calhoun S."/>
            <person name="Haridas S."/>
            <person name="Kuo A."/>
            <person name="Mondo S."/>
            <person name="Pangilinan J."/>
            <person name="Riley R."/>
            <person name="Labutti K."/>
            <person name="Andreopoulos B."/>
            <person name="Lipzen A."/>
            <person name="Chen C."/>
            <person name="Yanf M."/>
            <person name="Daum C."/>
            <person name="Ng V."/>
            <person name="Clum A."/>
            <person name="Steindorff A."/>
            <person name="Ohm R."/>
            <person name="Martin F."/>
            <person name="Silar P."/>
            <person name="Natvig D."/>
            <person name="Lalanne C."/>
            <person name="Gautier V."/>
            <person name="Ament-Velasquez S.L."/>
            <person name="Kruys A."/>
            <person name="Hutchinson M.I."/>
            <person name="Powell A.J."/>
            <person name="Barry K."/>
            <person name="Miller A.N."/>
            <person name="Grigoriev I.V."/>
            <person name="Debuchy R."/>
            <person name="Gladieux P."/>
            <person name="Thoren M.H."/>
            <person name="Johannesson H."/>
        </authorList>
    </citation>
    <scope>NUCLEOTIDE SEQUENCE</scope>
    <source>
        <strain evidence="14">CBS 606.72</strain>
    </source>
</reference>
<dbReference type="InterPro" id="IPR050091">
    <property type="entry name" value="PKS_NRPS_Biosynth_Enz"/>
</dbReference>
<evidence type="ECO:0000259" key="13">
    <source>
        <dbReference type="PROSITE" id="PS52019"/>
    </source>
</evidence>
<dbReference type="Gene3D" id="3.10.129.110">
    <property type="entry name" value="Polyketide synthase dehydratase"/>
    <property type="match status" value="1"/>
</dbReference>